<evidence type="ECO:0000259" key="5">
    <source>
        <dbReference type="Pfam" id="PF00881"/>
    </source>
</evidence>
<keyword evidence="7" id="KW-1185">Reference proteome</keyword>
<evidence type="ECO:0000313" key="6">
    <source>
        <dbReference type="EMBL" id="EER58374.1"/>
    </source>
</evidence>
<gene>
    <name evidence="6" type="ORF">AcdelDRAFT_4054</name>
</gene>
<comment type="caution">
    <text evidence="6">The sequence shown here is derived from an EMBL/GenBank/DDBJ whole genome shotgun (WGS) entry which is preliminary data.</text>
</comment>
<feature type="domain" description="Nitroreductase" evidence="5">
    <location>
        <begin position="45"/>
        <end position="233"/>
    </location>
</feature>
<dbReference type="Proteomes" id="UP000003856">
    <property type="component" value="Unassembled WGS sequence"/>
</dbReference>
<keyword evidence="2" id="KW-0288">FMN</keyword>
<evidence type="ECO:0000256" key="1">
    <source>
        <dbReference type="ARBA" id="ARBA00022630"/>
    </source>
</evidence>
<dbReference type="SUPFAM" id="SSF55469">
    <property type="entry name" value="FMN-dependent nitroreductase-like"/>
    <property type="match status" value="1"/>
</dbReference>
<dbReference type="PATRIC" id="fig|573060.9.peg.896"/>
<dbReference type="InterPro" id="IPR000415">
    <property type="entry name" value="Nitroreductase-like"/>
</dbReference>
<dbReference type="AlphaFoldDB" id="C5TAX4"/>
<evidence type="ECO:0000313" key="7">
    <source>
        <dbReference type="Proteomes" id="UP000003856"/>
    </source>
</evidence>
<accession>C5TAX4</accession>
<dbReference type="InterPro" id="IPR029479">
    <property type="entry name" value="Nitroreductase"/>
</dbReference>
<dbReference type="PANTHER" id="PTHR23026:SF90">
    <property type="entry name" value="IODOTYROSINE DEIODINASE 1"/>
    <property type="match status" value="1"/>
</dbReference>
<keyword evidence="3" id="KW-0560">Oxidoreductase</keyword>
<dbReference type="PANTHER" id="PTHR23026">
    <property type="entry name" value="NADPH NITROREDUCTASE"/>
    <property type="match status" value="1"/>
</dbReference>
<organism evidence="6 7">
    <name type="scientific">Acidovorax delafieldii 2AN</name>
    <dbReference type="NCBI Taxonomy" id="573060"/>
    <lineage>
        <taxon>Bacteria</taxon>
        <taxon>Pseudomonadati</taxon>
        <taxon>Pseudomonadota</taxon>
        <taxon>Betaproteobacteria</taxon>
        <taxon>Burkholderiales</taxon>
        <taxon>Comamonadaceae</taxon>
        <taxon>Acidovorax</taxon>
    </lineage>
</organism>
<reference evidence="6 7" key="1">
    <citation type="submission" date="2009-05" db="EMBL/GenBank/DDBJ databases">
        <title>The draft genome of Acidovorax delafieldii 2AN.</title>
        <authorList>
            <consortium name="US DOE Joint Genome Institute (JGI-PGF)"/>
            <person name="Lucas S."/>
            <person name="Copeland A."/>
            <person name="Lapidus A."/>
            <person name="Glavina del Rio T."/>
            <person name="Tice H."/>
            <person name="Bruce D."/>
            <person name="Goodwin L."/>
            <person name="Pitluck S."/>
            <person name="Larimer F."/>
            <person name="Land M.L."/>
            <person name="Hauser L."/>
            <person name="Shelobolina E.S."/>
            <person name="Picardal F."/>
            <person name="Roden E."/>
            <person name="Emerson D."/>
        </authorList>
    </citation>
    <scope>NUCLEOTIDE SEQUENCE [LARGE SCALE GENOMIC DNA]</scope>
    <source>
        <strain evidence="6 7">2AN</strain>
    </source>
</reference>
<proteinExistence type="predicted"/>
<evidence type="ECO:0000256" key="2">
    <source>
        <dbReference type="ARBA" id="ARBA00022643"/>
    </source>
</evidence>
<sequence>MVKSMISIQQQETVAAPAGGPPLTSSAPGGTSPATPAYDQFTALLAQRHSCRGFRPQPLPRELVTRIVATAGRSASWCNAQPWHVHIVSGAALEGLRTDISARAHSGAAATPELDWPLGYEGVYRDRRRACGWSLYEAVGVGKGDRDASTRQAMENFHFFGAPHLALVTSPALLGTHGVMDCGAWVSNFLLAASSLGVGAIAQAAVASWPDILRQHLPIPDDRHIVCGISFGYEDPDHRANHFRTARADLDEIVTWVE</sequence>
<dbReference type="CDD" id="cd02136">
    <property type="entry name" value="PnbA_NfnB-like"/>
    <property type="match status" value="1"/>
</dbReference>
<evidence type="ECO:0000256" key="4">
    <source>
        <dbReference type="SAM" id="MobiDB-lite"/>
    </source>
</evidence>
<dbReference type="InterPro" id="IPR050627">
    <property type="entry name" value="Nitroreductase/BluB"/>
</dbReference>
<feature type="compositionally biased region" description="Polar residues" evidence="4">
    <location>
        <begin position="23"/>
        <end position="34"/>
    </location>
</feature>
<dbReference type="EMBL" id="ACQT01000281">
    <property type="protein sequence ID" value="EER58374.1"/>
    <property type="molecule type" value="Genomic_DNA"/>
</dbReference>
<feature type="compositionally biased region" description="Polar residues" evidence="4">
    <location>
        <begin position="1"/>
        <end position="13"/>
    </location>
</feature>
<feature type="region of interest" description="Disordered" evidence="4">
    <location>
        <begin position="1"/>
        <end position="34"/>
    </location>
</feature>
<keyword evidence="1" id="KW-0285">Flavoprotein</keyword>
<evidence type="ECO:0000256" key="3">
    <source>
        <dbReference type="ARBA" id="ARBA00023002"/>
    </source>
</evidence>
<name>C5TAX4_ACIDE</name>
<dbReference type="Pfam" id="PF00881">
    <property type="entry name" value="Nitroreductase"/>
    <property type="match status" value="1"/>
</dbReference>
<dbReference type="GO" id="GO:0016491">
    <property type="term" value="F:oxidoreductase activity"/>
    <property type="evidence" value="ECO:0007669"/>
    <property type="project" value="UniProtKB-KW"/>
</dbReference>
<dbReference type="Gene3D" id="3.40.109.10">
    <property type="entry name" value="NADH Oxidase"/>
    <property type="match status" value="1"/>
</dbReference>
<protein>
    <submittedName>
        <fullName evidence="6">Nitroreductase</fullName>
    </submittedName>
</protein>